<feature type="compositionally biased region" description="Basic and acidic residues" evidence="1">
    <location>
        <begin position="9"/>
        <end position="20"/>
    </location>
</feature>
<dbReference type="AlphaFoldDB" id="A0AAD7XVF3"/>
<protein>
    <submittedName>
        <fullName evidence="2">Uncharacterized protein</fullName>
    </submittedName>
</protein>
<dbReference type="Proteomes" id="UP001234581">
    <property type="component" value="Unassembled WGS sequence"/>
</dbReference>
<feature type="region of interest" description="Disordered" evidence="1">
    <location>
        <begin position="219"/>
        <end position="238"/>
    </location>
</feature>
<organism evidence="2 3">
    <name type="scientific">Lichtheimia ornata</name>
    <dbReference type="NCBI Taxonomy" id="688661"/>
    <lineage>
        <taxon>Eukaryota</taxon>
        <taxon>Fungi</taxon>
        <taxon>Fungi incertae sedis</taxon>
        <taxon>Mucoromycota</taxon>
        <taxon>Mucoromycotina</taxon>
        <taxon>Mucoromycetes</taxon>
        <taxon>Mucorales</taxon>
        <taxon>Lichtheimiaceae</taxon>
        <taxon>Lichtheimia</taxon>
    </lineage>
</organism>
<dbReference type="EMBL" id="JARTCD010000044">
    <property type="protein sequence ID" value="KAJ8655895.1"/>
    <property type="molecule type" value="Genomic_DNA"/>
</dbReference>
<proteinExistence type="predicted"/>
<dbReference type="GeneID" id="83215741"/>
<keyword evidence="3" id="KW-1185">Reference proteome</keyword>
<reference evidence="2 3" key="1">
    <citation type="submission" date="2023-03" db="EMBL/GenBank/DDBJ databases">
        <title>Genome sequence of Lichtheimia ornata CBS 291.66.</title>
        <authorList>
            <person name="Mohabir J.T."/>
            <person name="Shea T.P."/>
            <person name="Kurbessoian T."/>
            <person name="Berby B."/>
            <person name="Fontaine J."/>
            <person name="Livny J."/>
            <person name="Gnirke A."/>
            <person name="Stajich J.E."/>
            <person name="Cuomo C.A."/>
        </authorList>
    </citation>
    <scope>NUCLEOTIDE SEQUENCE [LARGE SCALE GENOMIC DNA]</scope>
    <source>
        <strain evidence="2">CBS 291.66</strain>
    </source>
</reference>
<feature type="compositionally biased region" description="Polar residues" evidence="1">
    <location>
        <begin position="41"/>
        <end position="66"/>
    </location>
</feature>
<comment type="caution">
    <text evidence="2">The sequence shown here is derived from an EMBL/GenBank/DDBJ whole genome shotgun (WGS) entry which is preliminary data.</text>
</comment>
<evidence type="ECO:0000256" key="1">
    <source>
        <dbReference type="SAM" id="MobiDB-lite"/>
    </source>
</evidence>
<gene>
    <name evidence="2" type="ORF">O0I10_008334</name>
</gene>
<evidence type="ECO:0000313" key="3">
    <source>
        <dbReference type="Proteomes" id="UP001234581"/>
    </source>
</evidence>
<name>A0AAD7XVF3_9FUNG</name>
<feature type="compositionally biased region" description="Low complexity" evidence="1">
    <location>
        <begin position="132"/>
        <end position="155"/>
    </location>
</feature>
<accession>A0AAD7XVF3</accession>
<feature type="region of interest" description="Disordered" evidence="1">
    <location>
        <begin position="1"/>
        <end position="186"/>
    </location>
</feature>
<feature type="compositionally biased region" description="Polar residues" evidence="1">
    <location>
        <begin position="222"/>
        <end position="233"/>
    </location>
</feature>
<evidence type="ECO:0000313" key="2">
    <source>
        <dbReference type="EMBL" id="KAJ8655895.1"/>
    </source>
</evidence>
<sequence>MSSTLDSRWATDTDRRRADEGQNVSRYTAALQASRDLHPASDNQQPQHNDNNRWTSSPTYNSTGWKRSNYRSDKRNVASSPLISRPWNAIALKSKKPTEQKSSSPPPPPPPPRQHESESSSPTSTQAMQSAPPITSSPQNTSSNSTCEQQQQQQQPPSSGKAPHEQIPVSNHEYDDYRSNPHETRQSALDEQMLNLRIESVDANNNAADMRQKALETEEVETINSQPQSNESATAEAYDIQEEIRREREANAARKLRAAQAREWDCGKSMEGWT</sequence>
<dbReference type="RefSeq" id="XP_058340808.1">
    <property type="nucleotide sequence ID" value="XM_058488338.1"/>
</dbReference>
<feature type="compositionally biased region" description="Basic and acidic residues" evidence="1">
    <location>
        <begin position="172"/>
        <end position="185"/>
    </location>
</feature>